<proteinExistence type="predicted"/>
<keyword evidence="1" id="KW-0560">Oxidoreductase</keyword>
<dbReference type="SUPFAM" id="SSF51197">
    <property type="entry name" value="Clavaminate synthase-like"/>
    <property type="match status" value="1"/>
</dbReference>
<name>A0A7X0VU40_9BACL</name>
<evidence type="ECO:0000313" key="2">
    <source>
        <dbReference type="Proteomes" id="UP000564644"/>
    </source>
</evidence>
<dbReference type="InterPro" id="IPR008775">
    <property type="entry name" value="Phytyl_CoA_dOase-like"/>
</dbReference>
<keyword evidence="1" id="KW-0223">Dioxygenase</keyword>
<evidence type="ECO:0000313" key="1">
    <source>
        <dbReference type="EMBL" id="MBB6730629.1"/>
    </source>
</evidence>
<gene>
    <name evidence="1" type="ORF">H7C18_06905</name>
</gene>
<dbReference type="Proteomes" id="UP000564644">
    <property type="component" value="Unassembled WGS sequence"/>
</dbReference>
<keyword evidence="2" id="KW-1185">Reference proteome</keyword>
<dbReference type="RefSeq" id="WP_185128295.1">
    <property type="nucleotide sequence ID" value="NZ_JACJVO010000008.1"/>
</dbReference>
<dbReference type="PANTHER" id="PTHR20883:SF48">
    <property type="entry name" value="ECTOINE DIOXYGENASE"/>
    <property type="match status" value="1"/>
</dbReference>
<dbReference type="GO" id="GO:0016706">
    <property type="term" value="F:2-oxoglutarate-dependent dioxygenase activity"/>
    <property type="evidence" value="ECO:0007669"/>
    <property type="project" value="UniProtKB-ARBA"/>
</dbReference>
<comment type="caution">
    <text evidence="1">The sequence shown here is derived from an EMBL/GenBank/DDBJ whole genome shotgun (WGS) entry which is preliminary data.</text>
</comment>
<protein>
    <submittedName>
        <fullName evidence="1">Phytanoyl-CoA dioxygenase family protein</fullName>
    </submittedName>
</protein>
<reference evidence="1 2" key="1">
    <citation type="submission" date="2020-08" db="EMBL/GenBank/DDBJ databases">
        <title>Cohnella phylogeny.</title>
        <authorList>
            <person name="Dunlap C."/>
        </authorList>
    </citation>
    <scope>NUCLEOTIDE SEQUENCE [LARGE SCALE GENOMIC DNA]</scope>
    <source>
        <strain evidence="1 2">CBP 2801</strain>
    </source>
</reference>
<dbReference type="GO" id="GO:0005506">
    <property type="term" value="F:iron ion binding"/>
    <property type="evidence" value="ECO:0007669"/>
    <property type="project" value="UniProtKB-ARBA"/>
</dbReference>
<dbReference type="EMBL" id="JACJVO010000008">
    <property type="protein sequence ID" value="MBB6730629.1"/>
    <property type="molecule type" value="Genomic_DNA"/>
</dbReference>
<organism evidence="1 2">
    <name type="scientific">Cohnella zeiphila</name>
    <dbReference type="NCBI Taxonomy" id="2761120"/>
    <lineage>
        <taxon>Bacteria</taxon>
        <taxon>Bacillati</taxon>
        <taxon>Bacillota</taxon>
        <taxon>Bacilli</taxon>
        <taxon>Bacillales</taxon>
        <taxon>Paenibacillaceae</taxon>
        <taxon>Cohnella</taxon>
    </lineage>
</organism>
<dbReference type="AlphaFoldDB" id="A0A7X0VU40"/>
<dbReference type="Pfam" id="PF05721">
    <property type="entry name" value="PhyH"/>
    <property type="match status" value="1"/>
</dbReference>
<dbReference type="Gene3D" id="2.60.120.620">
    <property type="entry name" value="q2cbj1_9rhob like domain"/>
    <property type="match status" value="1"/>
</dbReference>
<sequence length="288" mass="32040">MSIRTNLGLTENEVRRYEEEGFLVFDDVIGEQEVEELRQACEHPNIVQLRSQKDYETKTVHSLGITALHPSFLRLALHPAIVEKIKPLLGENIELEHSKLATKPPAKGVGVFPWHQDFAFYPHTNSDLLSVMVMLDDATPENGCMQMVKGSHKLGLLDHAKNGYFTGECQESRYWQNPAHPEDVVYVTPKCGGISIHHALTLHGSAANLSGKPRRGIVFSYRASDSYQMADTLFDDTGLTVSGTNKGVVRCNIGVVTLPYRGGDTPYGSTWNQVGPFAKEYNQRGRNS</sequence>
<dbReference type="PANTHER" id="PTHR20883">
    <property type="entry name" value="PHYTANOYL-COA DIOXYGENASE DOMAIN CONTAINING 1"/>
    <property type="match status" value="1"/>
</dbReference>
<accession>A0A7X0VU40</accession>